<reference evidence="1 2" key="1">
    <citation type="journal article" date="2021" name="Sci. Rep.">
        <title>The genome of the diatom Chaetoceros tenuissimus carries an ancient integrated fragment of an extant virus.</title>
        <authorList>
            <person name="Hongo Y."/>
            <person name="Kimura K."/>
            <person name="Takaki Y."/>
            <person name="Yoshida Y."/>
            <person name="Baba S."/>
            <person name="Kobayashi G."/>
            <person name="Nagasaki K."/>
            <person name="Hano T."/>
            <person name="Tomaru Y."/>
        </authorList>
    </citation>
    <scope>NUCLEOTIDE SEQUENCE [LARGE SCALE GENOMIC DNA]</scope>
    <source>
        <strain evidence="1 2">NIES-3715</strain>
    </source>
</reference>
<name>A0AAD3D7G5_9STRA</name>
<evidence type="ECO:0000313" key="2">
    <source>
        <dbReference type="Proteomes" id="UP001054902"/>
    </source>
</evidence>
<protein>
    <submittedName>
        <fullName evidence="1">Uncharacterized protein</fullName>
    </submittedName>
</protein>
<dbReference type="Proteomes" id="UP001054902">
    <property type="component" value="Unassembled WGS sequence"/>
</dbReference>
<evidence type="ECO:0000313" key="1">
    <source>
        <dbReference type="EMBL" id="GFH59128.1"/>
    </source>
</evidence>
<accession>A0AAD3D7G5</accession>
<proteinExistence type="predicted"/>
<organism evidence="1 2">
    <name type="scientific">Chaetoceros tenuissimus</name>
    <dbReference type="NCBI Taxonomy" id="426638"/>
    <lineage>
        <taxon>Eukaryota</taxon>
        <taxon>Sar</taxon>
        <taxon>Stramenopiles</taxon>
        <taxon>Ochrophyta</taxon>
        <taxon>Bacillariophyta</taxon>
        <taxon>Coscinodiscophyceae</taxon>
        <taxon>Chaetocerotophycidae</taxon>
        <taxon>Chaetocerotales</taxon>
        <taxon>Chaetocerotaceae</taxon>
        <taxon>Chaetoceros</taxon>
    </lineage>
</organism>
<comment type="caution">
    <text evidence="1">The sequence shown here is derived from an EMBL/GenBank/DDBJ whole genome shotgun (WGS) entry which is preliminary data.</text>
</comment>
<keyword evidence="2" id="KW-1185">Reference proteome</keyword>
<sequence>MHKTPKSLKDEETSDSSSEINYMQHYTLSSLEMMEIDRSFGHVIIDHCWTIHTNDDNDNKDEALLILAKLVQKRSQPITLSHMNESHKSANVSTLFIQWRYCADGIGSCKRDTVDDNFRHCISINIPYYANSVIMNDDLIVIGTSTGSLIYRISDIIQASSKGDKFKYQHDYFPSVKLLIGFSVHAMDLDKDYFVAVSGDRIGIWLTKCILEKFCDHGIICIAEWDTKICSKRITSVKLFNVEKHIYLALASWDGAAVIFRKQQIDTVWTRLKNDDSKVLDEGTSHDEKQVWEKSMIDNINYRPCLLDMFVYETNTFLVVSDPKGCSLSSFCIESKSEVGRRKDIRLADGNSELYGLVISTSSNSLLCIDSKDNIYTLPFQTLASSVD</sequence>
<gene>
    <name evidence="1" type="ORF">CTEN210_15604</name>
</gene>
<dbReference type="AlphaFoldDB" id="A0AAD3D7G5"/>
<dbReference type="EMBL" id="BLLK01000062">
    <property type="protein sequence ID" value="GFH59128.1"/>
    <property type="molecule type" value="Genomic_DNA"/>
</dbReference>